<dbReference type="eggNOG" id="KOG0971">
    <property type="taxonomic scope" value="Eukaryota"/>
</dbReference>
<dbReference type="SUPFAM" id="SSF74924">
    <property type="entry name" value="Cap-Gly domain"/>
    <property type="match status" value="3"/>
</dbReference>
<dbReference type="Proteomes" id="UP000054408">
    <property type="component" value="Unassembled WGS sequence"/>
</dbReference>
<feature type="region of interest" description="Disordered" evidence="1">
    <location>
        <begin position="425"/>
        <end position="453"/>
    </location>
</feature>
<evidence type="ECO:0000256" key="1">
    <source>
        <dbReference type="SAM" id="MobiDB-lite"/>
    </source>
</evidence>
<accession>A0A0L0DIP3</accession>
<organism evidence="3 4">
    <name type="scientific">Thecamonas trahens ATCC 50062</name>
    <dbReference type="NCBI Taxonomy" id="461836"/>
    <lineage>
        <taxon>Eukaryota</taxon>
        <taxon>Apusozoa</taxon>
        <taxon>Apusomonadida</taxon>
        <taxon>Apusomonadidae</taxon>
        <taxon>Thecamonas</taxon>
    </lineage>
</organism>
<keyword evidence="4" id="KW-1185">Reference proteome</keyword>
<dbReference type="GeneID" id="25560858"/>
<name>A0A0L0DIP3_THETB</name>
<dbReference type="InterPro" id="IPR036859">
    <property type="entry name" value="CAP-Gly_dom_sf"/>
</dbReference>
<dbReference type="PROSITE" id="PS00845">
    <property type="entry name" value="CAP_GLY_1"/>
    <property type="match status" value="1"/>
</dbReference>
<proteinExistence type="predicted"/>
<gene>
    <name evidence="3" type="ORF">AMSG_01088</name>
</gene>
<dbReference type="STRING" id="461836.A0A0L0DIP3"/>
<dbReference type="EMBL" id="GL349436">
    <property type="protein sequence ID" value="KNC52259.1"/>
    <property type="molecule type" value="Genomic_DNA"/>
</dbReference>
<dbReference type="AlphaFoldDB" id="A0A0L0DIP3"/>
<reference evidence="3 4" key="1">
    <citation type="submission" date="2010-05" db="EMBL/GenBank/DDBJ databases">
        <title>The Genome Sequence of Thecamonas trahens ATCC 50062.</title>
        <authorList>
            <consortium name="The Broad Institute Genome Sequencing Platform"/>
            <person name="Russ C."/>
            <person name="Cuomo C."/>
            <person name="Shea T."/>
            <person name="Young S.K."/>
            <person name="Zeng Q."/>
            <person name="Koehrsen M."/>
            <person name="Haas B."/>
            <person name="Borodovsky M."/>
            <person name="Guigo R."/>
            <person name="Alvarado L."/>
            <person name="Berlin A."/>
            <person name="Bochicchio J."/>
            <person name="Borenstein D."/>
            <person name="Chapman S."/>
            <person name="Chen Z."/>
            <person name="Freedman E."/>
            <person name="Gellesch M."/>
            <person name="Goldberg J."/>
            <person name="Griggs A."/>
            <person name="Gujja S."/>
            <person name="Heilman E."/>
            <person name="Heiman D."/>
            <person name="Hepburn T."/>
            <person name="Howarth C."/>
            <person name="Jen D."/>
            <person name="Larson L."/>
            <person name="Mehta T."/>
            <person name="Park D."/>
            <person name="Pearson M."/>
            <person name="Roberts A."/>
            <person name="Saif S."/>
            <person name="Shenoy N."/>
            <person name="Sisk P."/>
            <person name="Stolte C."/>
            <person name="Sykes S."/>
            <person name="Thomson T."/>
            <person name="Walk T."/>
            <person name="White J."/>
            <person name="Yandava C."/>
            <person name="Burger G."/>
            <person name="Gray M.W."/>
            <person name="Holland P.W.H."/>
            <person name="King N."/>
            <person name="Lang F.B.F."/>
            <person name="Roger A.J."/>
            <person name="Ruiz-Trillo I."/>
            <person name="Lander E."/>
            <person name="Nusbaum C."/>
        </authorList>
    </citation>
    <scope>NUCLEOTIDE SEQUENCE [LARGE SCALE GENOMIC DNA]</scope>
    <source>
        <strain evidence="3 4">ATCC 50062</strain>
    </source>
</reference>
<protein>
    <submittedName>
        <fullName evidence="3">CAP-Gly domain-containing linker protein 4</fullName>
    </submittedName>
</protein>
<feature type="region of interest" description="Disordered" evidence="1">
    <location>
        <begin position="268"/>
        <end position="295"/>
    </location>
</feature>
<feature type="compositionally biased region" description="Basic residues" evidence="1">
    <location>
        <begin position="276"/>
        <end position="293"/>
    </location>
</feature>
<dbReference type="PANTHER" id="PTHR18916">
    <property type="entry name" value="DYNACTIN 1-RELATED MICROTUBULE-BINDING"/>
    <property type="match status" value="1"/>
</dbReference>
<feature type="domain" description="CAP-Gly" evidence="2">
    <location>
        <begin position="28"/>
        <end position="70"/>
    </location>
</feature>
<evidence type="ECO:0000259" key="2">
    <source>
        <dbReference type="PROSITE" id="PS50245"/>
    </source>
</evidence>
<feature type="domain" description="CAP-Gly" evidence="2">
    <location>
        <begin position="248"/>
        <end position="328"/>
    </location>
</feature>
<evidence type="ECO:0000313" key="3">
    <source>
        <dbReference type="EMBL" id="KNC52259.1"/>
    </source>
</evidence>
<feature type="compositionally biased region" description="Low complexity" evidence="1">
    <location>
        <begin position="427"/>
        <end position="453"/>
    </location>
</feature>
<dbReference type="InterPro" id="IPR000938">
    <property type="entry name" value="CAP-Gly_domain"/>
</dbReference>
<dbReference type="OrthoDB" id="2130750at2759"/>
<dbReference type="RefSeq" id="XP_013762261.1">
    <property type="nucleotide sequence ID" value="XM_013906807.1"/>
</dbReference>
<dbReference type="Gene3D" id="2.30.30.190">
    <property type="entry name" value="CAP Gly-rich-like domain"/>
    <property type="match status" value="2"/>
</dbReference>
<dbReference type="PROSITE" id="PS50245">
    <property type="entry name" value="CAP_GLY_2"/>
    <property type="match status" value="2"/>
</dbReference>
<dbReference type="SMART" id="SM01052">
    <property type="entry name" value="CAP_GLY"/>
    <property type="match status" value="2"/>
</dbReference>
<evidence type="ECO:0000313" key="4">
    <source>
        <dbReference type="Proteomes" id="UP000054408"/>
    </source>
</evidence>
<sequence length="613" mass="66405">MRSGEKSVFPLGTRVEFYGLRGTVRFFGQTQFANGVWVGVELDVAEGKNNGSVMGQTYFTCALNHGLFVRPWHLRKVDDLRKFGKQSMSKHGGRLERRRAIEEAGMTRPLRTVLHSREEDKAYVSSIKSRIRSRDRQEQLAARRMRKMRRAKERYLRETMPAKKAARERTRERLNRALRLAPGGADGRSPSPGRPVAVPAGFDPTVRLPTVPYYNPSLQPCRFEVGDLIRTNKDRTTANCAGVVRYIGYVEGESGLWVGVDLDRPPRIDVEPVKPSRSHAHSRSRSKRAKHQSQRNARILAAIRGPHSGVWNGAYYFETKVKCGLFVRPTALDVMEPGEVALRKQHEEDERRAKLDQMGFTAGAVSLEAANPSPAFQPITKQVTKSPPRNTSIIAMNATRVAAAGAASRAPASYSDYDYDYDDDDMAPIPMQAAATPTPAPRTQAPVPDSDCLSDDLSLPAAAQSTGSLDAAMNSRIVSSALDLMARMDAVFEAAAGGHPLDGPIASLDQSLGISRTTLGELYDYVADASTGSSIDPAFLSASAAMIDTGAELCDAAGSGSAALHALSLSILEGYLDNILDTIVVTPETAAAKARTLAASISSHLAELAAQGA</sequence>
<dbReference type="Pfam" id="PF01302">
    <property type="entry name" value="CAP_GLY"/>
    <property type="match status" value="2"/>
</dbReference>